<proteinExistence type="predicted"/>
<dbReference type="RefSeq" id="WP_011398294.1">
    <property type="nucleotide sequence ID" value="NC_007645.1"/>
</dbReference>
<dbReference type="InterPro" id="IPR007038">
    <property type="entry name" value="HupE_UreJ"/>
</dbReference>
<feature type="chain" id="PRO_5004215612" evidence="2">
    <location>
        <begin position="24"/>
        <end position="197"/>
    </location>
</feature>
<keyword evidence="1" id="KW-0472">Membrane</keyword>
<gene>
    <name evidence="3" type="primary">ureJ</name>
    <name evidence="3" type="ordered locus">HCH_04527</name>
</gene>
<accession>Q2SDP7</accession>
<sequence>MRFTKAQLLLLTTGLGASMAAVAHPGHGVVGGFFSGLTHPIFDLDHLVAMLGVGFLAWKTGQKARLLLAFLGAMLAGGLLAASSVSLPIPEAMITASLFVLGAALLVAGNSRMLTLAAAPLVALFAVFHGYAHVAEQPAGADSFSYVSGFILATAMIQLVGWGVAALAKRYEKTNATRKTLGAGAIATGVAAVASAF</sequence>
<dbReference type="Pfam" id="PF04955">
    <property type="entry name" value="HupE_UreJ"/>
    <property type="match status" value="1"/>
</dbReference>
<evidence type="ECO:0000313" key="4">
    <source>
        <dbReference type="Proteomes" id="UP000000238"/>
    </source>
</evidence>
<dbReference type="AlphaFoldDB" id="Q2SDP7"/>
<evidence type="ECO:0000256" key="1">
    <source>
        <dbReference type="SAM" id="Phobius"/>
    </source>
</evidence>
<dbReference type="PIRSF" id="PIRSF016919">
    <property type="entry name" value="HupE_UreJ"/>
    <property type="match status" value="1"/>
</dbReference>
<protein>
    <submittedName>
        <fullName evidence="3">Urease accessorry protein UreJ</fullName>
    </submittedName>
</protein>
<reference evidence="3 4" key="1">
    <citation type="journal article" date="2005" name="Nucleic Acids Res.">
        <title>Genomic blueprint of Hahella chejuensis, a marine microbe producing an algicidal agent.</title>
        <authorList>
            <person name="Jeong H."/>
            <person name="Yim J.H."/>
            <person name="Lee C."/>
            <person name="Choi S.-H."/>
            <person name="Park Y.K."/>
            <person name="Yoon S.H."/>
            <person name="Hur C.-G."/>
            <person name="Kang H.-Y."/>
            <person name="Kim D."/>
            <person name="Lee H.H."/>
            <person name="Park K.H."/>
            <person name="Park S.-H."/>
            <person name="Park H.-S."/>
            <person name="Lee H.K."/>
            <person name="Oh T.K."/>
            <person name="Kim J.F."/>
        </authorList>
    </citation>
    <scope>NUCLEOTIDE SEQUENCE [LARGE SCALE GENOMIC DNA]</scope>
    <source>
        <strain evidence="3 4">KCTC 2396</strain>
    </source>
</reference>
<feature type="signal peptide" evidence="2">
    <location>
        <begin position="1"/>
        <end position="23"/>
    </location>
</feature>
<feature type="transmembrane region" description="Helical" evidence="1">
    <location>
        <begin position="89"/>
        <end position="107"/>
    </location>
</feature>
<organism evidence="3 4">
    <name type="scientific">Hahella chejuensis (strain KCTC 2396)</name>
    <dbReference type="NCBI Taxonomy" id="349521"/>
    <lineage>
        <taxon>Bacteria</taxon>
        <taxon>Pseudomonadati</taxon>
        <taxon>Pseudomonadota</taxon>
        <taxon>Gammaproteobacteria</taxon>
        <taxon>Oceanospirillales</taxon>
        <taxon>Hahellaceae</taxon>
        <taxon>Hahella</taxon>
    </lineage>
</organism>
<dbReference type="eggNOG" id="COG2370">
    <property type="taxonomic scope" value="Bacteria"/>
</dbReference>
<keyword evidence="1" id="KW-0812">Transmembrane</keyword>
<name>Q2SDP7_HAHCH</name>
<dbReference type="HOGENOM" id="CLU_088877_0_1_6"/>
<keyword evidence="4" id="KW-1185">Reference proteome</keyword>
<feature type="transmembrane region" description="Helical" evidence="1">
    <location>
        <begin position="114"/>
        <end position="132"/>
    </location>
</feature>
<feature type="transmembrane region" description="Helical" evidence="1">
    <location>
        <begin position="65"/>
        <end position="83"/>
    </location>
</feature>
<evidence type="ECO:0000313" key="3">
    <source>
        <dbReference type="EMBL" id="ABC31227.1"/>
    </source>
</evidence>
<dbReference type="Proteomes" id="UP000000238">
    <property type="component" value="Chromosome"/>
</dbReference>
<evidence type="ECO:0000256" key="2">
    <source>
        <dbReference type="SAM" id="SignalP"/>
    </source>
</evidence>
<dbReference type="OrthoDB" id="9808192at2"/>
<keyword evidence="1" id="KW-1133">Transmembrane helix</keyword>
<feature type="transmembrane region" description="Helical" evidence="1">
    <location>
        <begin position="144"/>
        <end position="168"/>
    </location>
</feature>
<dbReference type="EMBL" id="CP000155">
    <property type="protein sequence ID" value="ABC31227.1"/>
    <property type="molecule type" value="Genomic_DNA"/>
</dbReference>
<feature type="transmembrane region" description="Helical" evidence="1">
    <location>
        <begin position="41"/>
        <end position="58"/>
    </location>
</feature>
<keyword evidence="2" id="KW-0732">Signal</keyword>
<dbReference type="STRING" id="349521.HCH_04527"/>
<dbReference type="KEGG" id="hch:HCH_04527"/>